<dbReference type="Proteomes" id="UP001209878">
    <property type="component" value="Unassembled WGS sequence"/>
</dbReference>
<organism evidence="2 3">
    <name type="scientific">Ridgeia piscesae</name>
    <name type="common">Tubeworm</name>
    <dbReference type="NCBI Taxonomy" id="27915"/>
    <lineage>
        <taxon>Eukaryota</taxon>
        <taxon>Metazoa</taxon>
        <taxon>Spiralia</taxon>
        <taxon>Lophotrochozoa</taxon>
        <taxon>Annelida</taxon>
        <taxon>Polychaeta</taxon>
        <taxon>Sedentaria</taxon>
        <taxon>Canalipalpata</taxon>
        <taxon>Sabellida</taxon>
        <taxon>Siboglinidae</taxon>
        <taxon>Ridgeia</taxon>
    </lineage>
</organism>
<sequence length="174" mass="18406">MSYGNYDDDCYDDFDEDDNDWQIGDDAKTVLPVGTVPSASVTHTGEMTSGTVSSDRECTVQDSGGFPQPVAMSKGESVTQHPCSSSSSQSHPVPVQLQGTGTATATAQKPMPTRGWGQGRGRGRGRGVMVLADHTNDVVQVVQNNPKVSASWIKGMLTNEQEGSKAPVGSREVC</sequence>
<dbReference type="EMBL" id="JAODUO010001674">
    <property type="protein sequence ID" value="KAK2160016.1"/>
    <property type="molecule type" value="Genomic_DNA"/>
</dbReference>
<evidence type="ECO:0000313" key="2">
    <source>
        <dbReference type="EMBL" id="KAK2160016.1"/>
    </source>
</evidence>
<name>A0AAD9N9I6_RIDPI</name>
<feature type="compositionally biased region" description="Low complexity" evidence="1">
    <location>
        <begin position="77"/>
        <end position="107"/>
    </location>
</feature>
<protein>
    <submittedName>
        <fullName evidence="2">Uncharacterized protein</fullName>
    </submittedName>
</protein>
<proteinExistence type="predicted"/>
<accession>A0AAD9N9I6</accession>
<comment type="caution">
    <text evidence="2">The sequence shown here is derived from an EMBL/GenBank/DDBJ whole genome shotgun (WGS) entry which is preliminary data.</text>
</comment>
<evidence type="ECO:0000313" key="3">
    <source>
        <dbReference type="Proteomes" id="UP001209878"/>
    </source>
</evidence>
<feature type="compositionally biased region" description="Polar residues" evidence="1">
    <location>
        <begin position="37"/>
        <end position="53"/>
    </location>
</feature>
<feature type="region of interest" description="Disordered" evidence="1">
    <location>
        <begin position="36"/>
        <end position="122"/>
    </location>
</feature>
<evidence type="ECO:0000256" key="1">
    <source>
        <dbReference type="SAM" id="MobiDB-lite"/>
    </source>
</evidence>
<reference evidence="2" key="1">
    <citation type="journal article" date="2023" name="Mol. Biol. Evol.">
        <title>Third-Generation Sequencing Reveals the Adaptive Role of the Epigenome in Three Deep-Sea Polychaetes.</title>
        <authorList>
            <person name="Perez M."/>
            <person name="Aroh O."/>
            <person name="Sun Y."/>
            <person name="Lan Y."/>
            <person name="Juniper S.K."/>
            <person name="Young C.R."/>
            <person name="Angers B."/>
            <person name="Qian P.Y."/>
        </authorList>
    </citation>
    <scope>NUCLEOTIDE SEQUENCE</scope>
    <source>
        <strain evidence="2">R07B-5</strain>
    </source>
</reference>
<keyword evidence="3" id="KW-1185">Reference proteome</keyword>
<dbReference type="AlphaFoldDB" id="A0AAD9N9I6"/>
<gene>
    <name evidence="2" type="ORF">NP493_1675g00004</name>
</gene>